<evidence type="ECO:0000256" key="3">
    <source>
        <dbReference type="ARBA" id="ARBA00022692"/>
    </source>
</evidence>
<protein>
    <submittedName>
        <fullName evidence="7">Uncharacterized protein</fullName>
    </submittedName>
</protein>
<keyword evidence="4 6" id="KW-1133">Transmembrane helix</keyword>
<feature type="transmembrane region" description="Helical" evidence="6">
    <location>
        <begin position="53"/>
        <end position="73"/>
    </location>
</feature>
<evidence type="ECO:0000256" key="4">
    <source>
        <dbReference type="ARBA" id="ARBA00022989"/>
    </source>
</evidence>
<dbReference type="GO" id="GO:0016020">
    <property type="term" value="C:membrane"/>
    <property type="evidence" value="ECO:0007669"/>
    <property type="project" value="UniProtKB-SubCell"/>
</dbReference>
<dbReference type="PANTHER" id="PTHR23320:SF125">
    <property type="entry name" value="TRANSMEMBRANE PROTEIN 176L.1-RELATED"/>
    <property type="match status" value="1"/>
</dbReference>
<reference evidence="7" key="1">
    <citation type="submission" date="2025-08" db="UniProtKB">
        <authorList>
            <consortium name="Ensembl"/>
        </authorList>
    </citation>
    <scope>IDENTIFICATION</scope>
</reference>
<dbReference type="InterPro" id="IPR030417">
    <property type="entry name" value="MS4A"/>
</dbReference>
<comment type="similarity">
    <text evidence="2">Belongs to the MS4A family.</text>
</comment>
<comment type="subcellular location">
    <subcellularLocation>
        <location evidence="1">Membrane</location>
        <topology evidence="1">Multi-pass membrane protein</topology>
    </subcellularLocation>
</comment>
<evidence type="ECO:0000256" key="5">
    <source>
        <dbReference type="ARBA" id="ARBA00023136"/>
    </source>
</evidence>
<sequence>MILPSLGCIQKSMQAFTPAVVGTFQIMMGLFNIGVGPGRTSTHPGDFTDLGAAYWLGSVFIITGIFSLLAGWFPSCCLTGFAVSMNIICAFFAIVGLVLYFMDLGDTDLLWMCEHGLVKADLHVDSCIEVALLAQVRILSLQHIRSTNFHMSLKVLLVSSTASADLCGHDVHRSDCSSASSLCLFCCSGHQGSDGSDEGVLGMDLC</sequence>
<keyword evidence="5 6" id="KW-0472">Membrane</keyword>
<keyword evidence="3 6" id="KW-0812">Transmembrane</keyword>
<dbReference type="AlphaFoldDB" id="A0A3B3CMZ7"/>
<feature type="transmembrane region" description="Helical" evidence="6">
    <location>
        <begin position="80"/>
        <end position="102"/>
    </location>
</feature>
<dbReference type="GeneTree" id="ENSGT00940000178550"/>
<dbReference type="Ensembl" id="ENSOMET00000027776.1">
    <property type="protein sequence ID" value="ENSOMEP00000018725.1"/>
    <property type="gene ID" value="ENSOMEG00000020470.1"/>
</dbReference>
<reference evidence="7" key="2">
    <citation type="submission" date="2025-09" db="UniProtKB">
        <authorList>
            <consortium name="Ensembl"/>
        </authorList>
    </citation>
    <scope>IDENTIFICATION</scope>
</reference>
<evidence type="ECO:0000313" key="7">
    <source>
        <dbReference type="Ensembl" id="ENSOMEP00000018725.1"/>
    </source>
</evidence>
<evidence type="ECO:0000256" key="2">
    <source>
        <dbReference type="ARBA" id="ARBA00009565"/>
    </source>
</evidence>
<keyword evidence="8" id="KW-1185">Reference proteome</keyword>
<accession>A0A3B3CMZ7</accession>
<dbReference type="Proteomes" id="UP000261560">
    <property type="component" value="Unplaced"/>
</dbReference>
<evidence type="ECO:0000256" key="6">
    <source>
        <dbReference type="SAM" id="Phobius"/>
    </source>
</evidence>
<evidence type="ECO:0000256" key="1">
    <source>
        <dbReference type="ARBA" id="ARBA00004141"/>
    </source>
</evidence>
<dbReference type="Pfam" id="PF04103">
    <property type="entry name" value="CD20"/>
    <property type="match status" value="1"/>
</dbReference>
<proteinExistence type="inferred from homology"/>
<dbReference type="PaxDb" id="30732-ENSOMEP00000018725"/>
<dbReference type="PANTHER" id="PTHR23320">
    <property type="entry name" value="MEMBRANE-SPANNING 4-DOMAINS SUBFAMILY A MS4A -RELATED"/>
    <property type="match status" value="1"/>
</dbReference>
<dbReference type="STRING" id="30732.ENSOMEP00000018725"/>
<name>A0A3B3CMZ7_ORYME</name>
<evidence type="ECO:0000313" key="8">
    <source>
        <dbReference type="Proteomes" id="UP000261560"/>
    </source>
</evidence>
<feature type="transmembrane region" description="Helical" evidence="6">
    <location>
        <begin position="12"/>
        <end position="33"/>
    </location>
</feature>
<dbReference type="InterPro" id="IPR007237">
    <property type="entry name" value="CD20-like"/>
</dbReference>
<organism evidence="7 8">
    <name type="scientific">Oryzias melastigma</name>
    <name type="common">Marine medaka</name>
    <dbReference type="NCBI Taxonomy" id="30732"/>
    <lineage>
        <taxon>Eukaryota</taxon>
        <taxon>Metazoa</taxon>
        <taxon>Chordata</taxon>
        <taxon>Craniata</taxon>
        <taxon>Vertebrata</taxon>
        <taxon>Euteleostomi</taxon>
        <taxon>Actinopterygii</taxon>
        <taxon>Neopterygii</taxon>
        <taxon>Teleostei</taxon>
        <taxon>Neoteleostei</taxon>
        <taxon>Acanthomorphata</taxon>
        <taxon>Ovalentaria</taxon>
        <taxon>Atherinomorphae</taxon>
        <taxon>Beloniformes</taxon>
        <taxon>Adrianichthyidae</taxon>
        <taxon>Oryziinae</taxon>
        <taxon>Oryzias</taxon>
    </lineage>
</organism>